<keyword evidence="1" id="KW-0472">Membrane</keyword>
<dbReference type="Proteomes" id="UP000244956">
    <property type="component" value="Unassembled WGS sequence"/>
</dbReference>
<evidence type="ECO:0000313" key="3">
    <source>
        <dbReference type="EMBL" id="PWD98821.1"/>
    </source>
</evidence>
<dbReference type="EMBL" id="QEWP01000011">
    <property type="protein sequence ID" value="PWD98821.1"/>
    <property type="molecule type" value="Genomic_DNA"/>
</dbReference>
<keyword evidence="1" id="KW-0812">Transmembrane</keyword>
<proteinExistence type="predicted"/>
<reference evidence="3 4" key="1">
    <citation type="submission" date="2018-05" db="EMBL/GenBank/DDBJ databases">
        <title>Marinilabilia rubrum sp. nov., isolated from saltern sediment.</title>
        <authorList>
            <person name="Zhang R."/>
        </authorList>
    </citation>
    <scope>NUCLEOTIDE SEQUENCE [LARGE SCALE GENOMIC DNA]</scope>
    <source>
        <strain evidence="3 4">WTE16</strain>
    </source>
</reference>
<evidence type="ECO:0000313" key="4">
    <source>
        <dbReference type="Proteomes" id="UP000244956"/>
    </source>
</evidence>
<accession>A0A2U2B6W6</accession>
<evidence type="ECO:0000256" key="1">
    <source>
        <dbReference type="SAM" id="Phobius"/>
    </source>
</evidence>
<dbReference type="PANTHER" id="PTHR30273:SF2">
    <property type="entry name" value="PROTEIN FECR"/>
    <property type="match status" value="1"/>
</dbReference>
<dbReference type="InterPro" id="IPR006860">
    <property type="entry name" value="FecR"/>
</dbReference>
<sequence length="325" mass="36882">MGRLTSINSEELIRYFSGECSSEEKERIDLWRKSSATNESFFEDFRKIWDAKYQSLLPEDVLKEDWSRIRKRIQFQSPVKRRIGIWNAISRVAAVFILLLTVSGALYTYWNVPGFGRWTAFQTGDYVDSLQLPDNSMVFLNNHSSLKYLKSFGAGRRAVSLDGEGYFDVTRDTDNPFMVNTPEGVDVKVLGTSFHLKSGKGIENLELNVTEGVVGLSYREFSDKVESGNSAVINGSELQVLPTTNTNFLSWKTRKLVFSQSSLKSIVDALKEYYTSVDKIDGSTQSDILITTTFNNQPISDVLDELEFHFDKKFTLKEGVLIISD</sequence>
<keyword evidence="1" id="KW-1133">Transmembrane helix</keyword>
<name>A0A2U2B6W6_9BACT</name>
<feature type="domain" description="FecR protein" evidence="2">
    <location>
        <begin position="129"/>
        <end position="214"/>
    </location>
</feature>
<dbReference type="Gene3D" id="2.60.120.1440">
    <property type="match status" value="1"/>
</dbReference>
<organism evidence="3 4">
    <name type="scientific">Marinilabilia rubra</name>
    <dbReference type="NCBI Taxonomy" id="2162893"/>
    <lineage>
        <taxon>Bacteria</taxon>
        <taxon>Pseudomonadati</taxon>
        <taxon>Bacteroidota</taxon>
        <taxon>Bacteroidia</taxon>
        <taxon>Marinilabiliales</taxon>
        <taxon>Marinilabiliaceae</taxon>
        <taxon>Marinilabilia</taxon>
    </lineage>
</organism>
<evidence type="ECO:0000259" key="2">
    <source>
        <dbReference type="Pfam" id="PF04773"/>
    </source>
</evidence>
<comment type="caution">
    <text evidence="3">The sequence shown here is derived from an EMBL/GenBank/DDBJ whole genome shotgun (WGS) entry which is preliminary data.</text>
</comment>
<dbReference type="OrthoDB" id="1098987at2"/>
<feature type="transmembrane region" description="Helical" evidence="1">
    <location>
        <begin position="88"/>
        <end position="110"/>
    </location>
</feature>
<dbReference type="GO" id="GO:0016989">
    <property type="term" value="F:sigma factor antagonist activity"/>
    <property type="evidence" value="ECO:0007669"/>
    <property type="project" value="TreeGrafter"/>
</dbReference>
<dbReference type="PIRSF" id="PIRSF018266">
    <property type="entry name" value="FecR"/>
    <property type="match status" value="1"/>
</dbReference>
<dbReference type="Pfam" id="PF04773">
    <property type="entry name" value="FecR"/>
    <property type="match status" value="1"/>
</dbReference>
<dbReference type="AlphaFoldDB" id="A0A2U2B6W6"/>
<protein>
    <submittedName>
        <fullName evidence="3">Iron dicitrate transport regulator FecR</fullName>
    </submittedName>
</protein>
<keyword evidence="4" id="KW-1185">Reference proteome</keyword>
<dbReference type="RefSeq" id="WP_109265082.1">
    <property type="nucleotide sequence ID" value="NZ_QEWP01000011.1"/>
</dbReference>
<gene>
    <name evidence="3" type="ORF">DDZ16_13875</name>
</gene>
<dbReference type="Gene3D" id="3.55.50.30">
    <property type="match status" value="1"/>
</dbReference>
<dbReference type="PANTHER" id="PTHR30273">
    <property type="entry name" value="PERIPLASMIC SIGNAL SENSOR AND SIGMA FACTOR ACTIVATOR FECR-RELATED"/>
    <property type="match status" value="1"/>
</dbReference>
<dbReference type="InterPro" id="IPR012373">
    <property type="entry name" value="Ferrdict_sens_TM"/>
</dbReference>